<dbReference type="Pfam" id="PF01694">
    <property type="entry name" value="Rhomboid"/>
    <property type="match status" value="1"/>
</dbReference>
<dbReference type="GO" id="GO:0004252">
    <property type="term" value="F:serine-type endopeptidase activity"/>
    <property type="evidence" value="ECO:0007669"/>
    <property type="project" value="InterPro"/>
</dbReference>
<dbReference type="InterPro" id="IPR022764">
    <property type="entry name" value="Peptidase_S54_rhomboid_dom"/>
</dbReference>
<keyword evidence="3 5" id="KW-1133">Transmembrane helix</keyword>
<dbReference type="GO" id="GO:0016020">
    <property type="term" value="C:membrane"/>
    <property type="evidence" value="ECO:0007669"/>
    <property type="project" value="UniProtKB-SubCell"/>
</dbReference>
<dbReference type="Gene3D" id="1.20.1540.10">
    <property type="entry name" value="Rhomboid-like"/>
    <property type="match status" value="1"/>
</dbReference>
<name>A0A8J3C9U8_9PSEU</name>
<keyword evidence="4 5" id="KW-0472">Membrane</keyword>
<feature type="transmembrane region" description="Helical" evidence="5">
    <location>
        <begin position="98"/>
        <end position="117"/>
    </location>
</feature>
<dbReference type="InterPro" id="IPR050925">
    <property type="entry name" value="Rhomboid_protease_S54"/>
</dbReference>
<feature type="transmembrane region" description="Helical" evidence="5">
    <location>
        <begin position="124"/>
        <end position="146"/>
    </location>
</feature>
<comment type="caution">
    <text evidence="7">The sequence shown here is derived from an EMBL/GenBank/DDBJ whole genome shotgun (WGS) entry which is preliminary data.</text>
</comment>
<feature type="domain" description="Peptidase S54 rhomboid" evidence="6">
    <location>
        <begin position="41"/>
        <end position="173"/>
    </location>
</feature>
<keyword evidence="8" id="KW-1185">Reference proteome</keyword>
<comment type="subcellular location">
    <subcellularLocation>
        <location evidence="1">Membrane</location>
        <topology evidence="1">Multi-pass membrane protein</topology>
    </subcellularLocation>
</comment>
<evidence type="ECO:0000313" key="7">
    <source>
        <dbReference type="EMBL" id="GGM41057.1"/>
    </source>
</evidence>
<evidence type="ECO:0000256" key="2">
    <source>
        <dbReference type="ARBA" id="ARBA00022692"/>
    </source>
</evidence>
<dbReference type="Proteomes" id="UP000637578">
    <property type="component" value="Unassembled WGS sequence"/>
</dbReference>
<evidence type="ECO:0000259" key="6">
    <source>
        <dbReference type="Pfam" id="PF01694"/>
    </source>
</evidence>
<dbReference type="AlphaFoldDB" id="A0A8J3C9U8"/>
<evidence type="ECO:0000256" key="5">
    <source>
        <dbReference type="SAM" id="Phobius"/>
    </source>
</evidence>
<accession>A0A8J3C9U8</accession>
<dbReference type="PANTHER" id="PTHR43731">
    <property type="entry name" value="RHOMBOID PROTEASE"/>
    <property type="match status" value="1"/>
</dbReference>
<sequence>MMLAFAAALYVIEFVNVLGFQNRFIGWGGIKPLELSGLDGILFAPLLHLNWEHLGANTLPLVVLGFLAMSGGIAQFVAVLSVIWLASGIGTWLTGGPGTTHIGASGLIFGLFAYLLVRGFFNRSFLQILLAAALFFYYGYMLWGVLPTQGGISWQGHLFGAVGGVLAAWLVTRSDKPKRPALPGTV</sequence>
<feature type="transmembrane region" description="Helical" evidence="5">
    <location>
        <begin position="152"/>
        <end position="171"/>
    </location>
</feature>
<proteinExistence type="predicted"/>
<protein>
    <recommendedName>
        <fullName evidence="6">Peptidase S54 rhomboid domain-containing protein</fullName>
    </recommendedName>
</protein>
<evidence type="ECO:0000256" key="1">
    <source>
        <dbReference type="ARBA" id="ARBA00004141"/>
    </source>
</evidence>
<dbReference type="InterPro" id="IPR035952">
    <property type="entry name" value="Rhomboid-like_sf"/>
</dbReference>
<feature type="transmembrane region" description="Helical" evidence="5">
    <location>
        <begin position="61"/>
        <end position="86"/>
    </location>
</feature>
<evidence type="ECO:0000313" key="8">
    <source>
        <dbReference type="Proteomes" id="UP000637578"/>
    </source>
</evidence>
<dbReference type="PANTHER" id="PTHR43731:SF9">
    <property type="entry name" value="SLR1461 PROTEIN"/>
    <property type="match status" value="1"/>
</dbReference>
<reference evidence="7" key="2">
    <citation type="submission" date="2020-09" db="EMBL/GenBank/DDBJ databases">
        <authorList>
            <person name="Sun Q."/>
            <person name="Zhou Y."/>
        </authorList>
    </citation>
    <scope>NUCLEOTIDE SEQUENCE</scope>
    <source>
        <strain evidence="7">CGMCC 4.5737</strain>
    </source>
</reference>
<keyword evidence="2 5" id="KW-0812">Transmembrane</keyword>
<gene>
    <name evidence="7" type="ORF">GCM10012275_10060</name>
</gene>
<dbReference type="EMBL" id="BMMK01000003">
    <property type="protein sequence ID" value="GGM41057.1"/>
    <property type="molecule type" value="Genomic_DNA"/>
</dbReference>
<organism evidence="7 8">
    <name type="scientific">Longimycelium tulufanense</name>
    <dbReference type="NCBI Taxonomy" id="907463"/>
    <lineage>
        <taxon>Bacteria</taxon>
        <taxon>Bacillati</taxon>
        <taxon>Actinomycetota</taxon>
        <taxon>Actinomycetes</taxon>
        <taxon>Pseudonocardiales</taxon>
        <taxon>Pseudonocardiaceae</taxon>
        <taxon>Longimycelium</taxon>
    </lineage>
</organism>
<dbReference type="SUPFAM" id="SSF144091">
    <property type="entry name" value="Rhomboid-like"/>
    <property type="match status" value="1"/>
</dbReference>
<evidence type="ECO:0000256" key="4">
    <source>
        <dbReference type="ARBA" id="ARBA00023136"/>
    </source>
</evidence>
<evidence type="ECO:0000256" key="3">
    <source>
        <dbReference type="ARBA" id="ARBA00022989"/>
    </source>
</evidence>
<reference evidence="7" key="1">
    <citation type="journal article" date="2014" name="Int. J. Syst. Evol. Microbiol.">
        <title>Complete genome sequence of Corynebacterium casei LMG S-19264T (=DSM 44701T), isolated from a smear-ripened cheese.</title>
        <authorList>
            <consortium name="US DOE Joint Genome Institute (JGI-PGF)"/>
            <person name="Walter F."/>
            <person name="Albersmeier A."/>
            <person name="Kalinowski J."/>
            <person name="Ruckert C."/>
        </authorList>
    </citation>
    <scope>NUCLEOTIDE SEQUENCE</scope>
    <source>
        <strain evidence="7">CGMCC 4.5737</strain>
    </source>
</reference>